<dbReference type="GeneID" id="106179001"/>
<keyword evidence="2 8" id="KW-0479">Metal-binding</keyword>
<dbReference type="InterPro" id="IPR006026">
    <property type="entry name" value="Peptidase_Metallo"/>
</dbReference>
<dbReference type="InterPro" id="IPR024079">
    <property type="entry name" value="MetalloPept_cat_dom_sf"/>
</dbReference>
<evidence type="ECO:0000313" key="13">
    <source>
        <dbReference type="RefSeq" id="XP_013417909.1"/>
    </source>
</evidence>
<dbReference type="PRINTS" id="PR00480">
    <property type="entry name" value="ASTACIN"/>
</dbReference>
<keyword evidence="12" id="KW-1185">Reference proteome</keyword>
<dbReference type="InterPro" id="IPR001506">
    <property type="entry name" value="Peptidase_M12A"/>
</dbReference>
<dbReference type="CDD" id="cd00041">
    <property type="entry name" value="CUB"/>
    <property type="match status" value="1"/>
</dbReference>
<dbReference type="InParanoid" id="A0A1S3K651"/>
<keyword evidence="1 8" id="KW-0645">Protease</keyword>
<proteinExistence type="predicted"/>
<gene>
    <name evidence="13" type="primary">LOC106179001</name>
</gene>
<evidence type="ECO:0000256" key="4">
    <source>
        <dbReference type="ARBA" id="ARBA00022833"/>
    </source>
</evidence>
<feature type="binding site" evidence="8">
    <location>
        <position position="130"/>
    </location>
    <ligand>
        <name>Zn(2+)</name>
        <dbReference type="ChEBI" id="CHEBI:29105"/>
        <note>catalytic</note>
    </ligand>
</feature>
<dbReference type="Gene3D" id="3.40.390.10">
    <property type="entry name" value="Collagenase (Catalytic Domain)"/>
    <property type="match status" value="1"/>
</dbReference>
<reference evidence="13" key="1">
    <citation type="submission" date="2025-08" db="UniProtKB">
        <authorList>
            <consortium name="RefSeq"/>
        </authorList>
    </citation>
    <scope>IDENTIFICATION</scope>
    <source>
        <tissue evidence="13">Gonads</tissue>
    </source>
</reference>
<organism evidence="12 13">
    <name type="scientific">Lingula anatina</name>
    <name type="common">Brachiopod</name>
    <name type="synonym">Lingula unguis</name>
    <dbReference type="NCBI Taxonomy" id="7574"/>
    <lineage>
        <taxon>Eukaryota</taxon>
        <taxon>Metazoa</taxon>
        <taxon>Spiralia</taxon>
        <taxon>Lophotrochozoa</taxon>
        <taxon>Brachiopoda</taxon>
        <taxon>Linguliformea</taxon>
        <taxon>Lingulata</taxon>
        <taxon>Lingulida</taxon>
        <taxon>Linguloidea</taxon>
        <taxon>Lingulidae</taxon>
        <taxon>Lingula</taxon>
    </lineage>
</organism>
<protein>
    <recommendedName>
        <fullName evidence="9">Metalloendopeptidase</fullName>
        <ecNumber evidence="9">3.4.24.-</ecNumber>
    </recommendedName>
</protein>
<dbReference type="SUPFAM" id="SSF55486">
    <property type="entry name" value="Metalloproteases ('zincins'), catalytic domain"/>
    <property type="match status" value="1"/>
</dbReference>
<feature type="binding site" evidence="8">
    <location>
        <position position="126"/>
    </location>
    <ligand>
        <name>Zn(2+)</name>
        <dbReference type="ChEBI" id="CHEBI:29105"/>
        <note>catalytic</note>
    </ligand>
</feature>
<dbReference type="SMART" id="SM00042">
    <property type="entry name" value="CUB"/>
    <property type="match status" value="1"/>
</dbReference>
<dbReference type="AlphaFoldDB" id="A0A1S3K651"/>
<dbReference type="PANTHER" id="PTHR10127:SF780">
    <property type="entry name" value="METALLOENDOPEPTIDASE"/>
    <property type="match status" value="1"/>
</dbReference>
<feature type="domain" description="Peptidase M12A" evidence="11">
    <location>
        <begin position="23"/>
        <end position="230"/>
    </location>
</feature>
<dbReference type="GO" id="GO:0006508">
    <property type="term" value="P:proteolysis"/>
    <property type="evidence" value="ECO:0007669"/>
    <property type="project" value="UniProtKB-KW"/>
</dbReference>
<feature type="binding site" evidence="8">
    <location>
        <position position="136"/>
    </location>
    <ligand>
        <name>Zn(2+)</name>
        <dbReference type="ChEBI" id="CHEBI:29105"/>
        <note>catalytic</note>
    </ligand>
</feature>
<keyword evidence="4 8" id="KW-0862">Zinc</keyword>
<evidence type="ECO:0000256" key="3">
    <source>
        <dbReference type="ARBA" id="ARBA00022801"/>
    </source>
</evidence>
<evidence type="ECO:0000256" key="7">
    <source>
        <dbReference type="PROSITE-ProRule" id="PRU00059"/>
    </source>
</evidence>
<dbReference type="Gene3D" id="2.60.120.290">
    <property type="entry name" value="Spermadhesin, CUB domain"/>
    <property type="match status" value="1"/>
</dbReference>
<evidence type="ECO:0000256" key="9">
    <source>
        <dbReference type="RuleBase" id="RU361183"/>
    </source>
</evidence>
<evidence type="ECO:0000256" key="2">
    <source>
        <dbReference type="ARBA" id="ARBA00022723"/>
    </source>
</evidence>
<dbReference type="InterPro" id="IPR034035">
    <property type="entry name" value="Astacin-like_dom"/>
</dbReference>
<accession>A0A1S3K651</accession>
<comment type="cofactor">
    <cofactor evidence="8 9">
        <name>Zn(2+)</name>
        <dbReference type="ChEBI" id="CHEBI:29105"/>
    </cofactor>
    <text evidence="8 9">Binds 1 zinc ion per subunit.</text>
</comment>
<dbReference type="PROSITE" id="PS51864">
    <property type="entry name" value="ASTACIN"/>
    <property type="match status" value="1"/>
</dbReference>
<comment type="caution">
    <text evidence="7">Lacks conserved residue(s) required for the propagation of feature annotation.</text>
</comment>
<evidence type="ECO:0000256" key="5">
    <source>
        <dbReference type="ARBA" id="ARBA00023049"/>
    </source>
</evidence>
<dbReference type="SUPFAM" id="SSF49854">
    <property type="entry name" value="Spermadhesin, CUB domain"/>
    <property type="match status" value="1"/>
</dbReference>
<sequence>MHPILLRRIDEQHSRRHKRKIINFDRFASLKWSLTIPFTYDPNNETAHTDSQKEIIREAMTVWEENTCLRFLELTSDEAAAMTSEYIFITARSSGCYSYVGRTKIAQDLNLHSACFSMTALGTIVHEMGHAIGLFHEHVRSDRDLYVTVDLDSTKQGFEGNFIQPDAGMTTNHEVPYDYGSVMHYRAVAFSVDGTTPTILTNDPLYQGTIGQRWQLSFNDALIVNKAYCADGLAPPYCTEPEPPEMDVCGGTVILTEENPRTLEVKSPNEYPSFYKPFTRCNWLIEAPPGYLIQFQFIPKESFVGQFGMYTTDLPCSSSSKQCFDFVEIKYDANDFGTTGPRFCCSGEPTAVVTSVTNRALVLFRSYLQFFILIGFQMDVSIAVGNVRH</sequence>
<dbReference type="GO" id="GO:0004222">
    <property type="term" value="F:metalloendopeptidase activity"/>
    <property type="evidence" value="ECO:0007669"/>
    <property type="project" value="UniProtKB-UniRule"/>
</dbReference>
<dbReference type="CDD" id="cd04280">
    <property type="entry name" value="ZnMc_astacin_like"/>
    <property type="match status" value="1"/>
</dbReference>
<evidence type="ECO:0000259" key="10">
    <source>
        <dbReference type="PROSITE" id="PS01180"/>
    </source>
</evidence>
<feature type="active site" evidence="8">
    <location>
        <position position="127"/>
    </location>
</feature>
<dbReference type="Proteomes" id="UP000085678">
    <property type="component" value="Unplaced"/>
</dbReference>
<evidence type="ECO:0000256" key="1">
    <source>
        <dbReference type="ARBA" id="ARBA00022670"/>
    </source>
</evidence>
<name>A0A1S3K651_LINAN</name>
<evidence type="ECO:0000256" key="6">
    <source>
        <dbReference type="ARBA" id="ARBA00023157"/>
    </source>
</evidence>
<dbReference type="EC" id="3.4.24.-" evidence="9"/>
<evidence type="ECO:0000259" key="11">
    <source>
        <dbReference type="PROSITE" id="PS51864"/>
    </source>
</evidence>
<evidence type="ECO:0000256" key="8">
    <source>
        <dbReference type="PROSITE-ProRule" id="PRU01211"/>
    </source>
</evidence>
<dbReference type="SMART" id="SM00235">
    <property type="entry name" value="ZnMc"/>
    <property type="match status" value="1"/>
</dbReference>
<dbReference type="RefSeq" id="XP_013417909.1">
    <property type="nucleotide sequence ID" value="XM_013562455.1"/>
</dbReference>
<dbReference type="PANTHER" id="PTHR10127">
    <property type="entry name" value="DISCOIDIN, CUB, EGF, LAMININ , AND ZINC METALLOPROTEASE DOMAIN CONTAINING"/>
    <property type="match status" value="1"/>
</dbReference>
<dbReference type="Pfam" id="PF01400">
    <property type="entry name" value="Astacin"/>
    <property type="match status" value="1"/>
</dbReference>
<dbReference type="KEGG" id="lak:106179001"/>
<keyword evidence="6" id="KW-1015">Disulfide bond</keyword>
<dbReference type="InterPro" id="IPR000859">
    <property type="entry name" value="CUB_dom"/>
</dbReference>
<feature type="domain" description="CUB" evidence="10">
    <location>
        <begin position="249"/>
        <end position="383"/>
    </location>
</feature>
<dbReference type="OrthoDB" id="431034at2759"/>
<dbReference type="PROSITE" id="PS01180">
    <property type="entry name" value="CUB"/>
    <property type="match status" value="1"/>
</dbReference>
<dbReference type="GO" id="GO:0008270">
    <property type="term" value="F:zinc ion binding"/>
    <property type="evidence" value="ECO:0007669"/>
    <property type="project" value="UniProtKB-UniRule"/>
</dbReference>
<keyword evidence="5 8" id="KW-0482">Metalloprotease</keyword>
<keyword evidence="3 8" id="KW-0378">Hydrolase</keyword>
<dbReference type="InterPro" id="IPR035914">
    <property type="entry name" value="Sperma_CUB_dom_sf"/>
</dbReference>
<evidence type="ECO:0000313" key="12">
    <source>
        <dbReference type="Proteomes" id="UP000085678"/>
    </source>
</evidence>
<dbReference type="Pfam" id="PF00431">
    <property type="entry name" value="CUB"/>
    <property type="match status" value="1"/>
</dbReference>